<evidence type="ECO:0000313" key="2">
    <source>
        <dbReference type="Proteomes" id="UP000607653"/>
    </source>
</evidence>
<dbReference type="AlphaFoldDB" id="A0A822ZTY6"/>
<evidence type="ECO:0000313" key="1">
    <source>
        <dbReference type="EMBL" id="DAD48020.1"/>
    </source>
</evidence>
<name>A0A822ZTY6_NELNU</name>
<protein>
    <submittedName>
        <fullName evidence="1">Uncharacterized protein</fullName>
    </submittedName>
</protein>
<dbReference type="Proteomes" id="UP000607653">
    <property type="component" value="Unassembled WGS sequence"/>
</dbReference>
<organism evidence="1 2">
    <name type="scientific">Nelumbo nucifera</name>
    <name type="common">Sacred lotus</name>
    <dbReference type="NCBI Taxonomy" id="4432"/>
    <lineage>
        <taxon>Eukaryota</taxon>
        <taxon>Viridiplantae</taxon>
        <taxon>Streptophyta</taxon>
        <taxon>Embryophyta</taxon>
        <taxon>Tracheophyta</taxon>
        <taxon>Spermatophyta</taxon>
        <taxon>Magnoliopsida</taxon>
        <taxon>Proteales</taxon>
        <taxon>Nelumbonaceae</taxon>
        <taxon>Nelumbo</taxon>
    </lineage>
</organism>
<sequence length="61" mass="6579">MKVSVLVHPLPSLPTVAVSSNHSSSHDRSSQDVFRPGLSILGALRFRLPPSGSESNWVQLV</sequence>
<accession>A0A822ZTY6</accession>
<proteinExistence type="predicted"/>
<keyword evidence="2" id="KW-1185">Reference proteome</keyword>
<comment type="caution">
    <text evidence="1">The sequence shown here is derived from an EMBL/GenBank/DDBJ whole genome shotgun (WGS) entry which is preliminary data.</text>
</comment>
<dbReference type="EMBL" id="DUZY01000008">
    <property type="protein sequence ID" value="DAD48020.1"/>
    <property type="molecule type" value="Genomic_DNA"/>
</dbReference>
<gene>
    <name evidence="1" type="ORF">HUJ06_017957</name>
</gene>
<reference evidence="1 2" key="1">
    <citation type="journal article" date="2020" name="Mol. Biol. Evol.">
        <title>Distinct Expression and Methylation Patterns for Genes with Different Fates following a Single Whole-Genome Duplication in Flowering Plants.</title>
        <authorList>
            <person name="Shi T."/>
            <person name="Rahmani R.S."/>
            <person name="Gugger P.F."/>
            <person name="Wang M."/>
            <person name="Li H."/>
            <person name="Zhang Y."/>
            <person name="Li Z."/>
            <person name="Wang Q."/>
            <person name="Van de Peer Y."/>
            <person name="Marchal K."/>
            <person name="Chen J."/>
        </authorList>
    </citation>
    <scope>NUCLEOTIDE SEQUENCE [LARGE SCALE GENOMIC DNA]</scope>
    <source>
        <tissue evidence="1">Leaf</tissue>
    </source>
</reference>